<dbReference type="AlphaFoldDB" id="A0A7W9PX22"/>
<name>A0A7W9PX22_9ACTN</name>
<evidence type="ECO:0000256" key="1">
    <source>
        <dbReference type="SAM" id="SignalP"/>
    </source>
</evidence>
<dbReference type="Proteomes" id="UP000585836">
    <property type="component" value="Unassembled WGS sequence"/>
</dbReference>
<reference evidence="2 3" key="1">
    <citation type="submission" date="2020-08" db="EMBL/GenBank/DDBJ databases">
        <title>Genomic Encyclopedia of Type Strains, Phase III (KMG-III): the genomes of soil and plant-associated and newly described type strains.</title>
        <authorList>
            <person name="Whitman W."/>
        </authorList>
    </citation>
    <scope>NUCLEOTIDE SEQUENCE [LARGE SCALE GENOMIC DNA]</scope>
    <source>
        <strain evidence="2 3">CECT 3313</strain>
    </source>
</reference>
<feature type="chain" id="PRO_5030770660" description="Secreted protein" evidence="1">
    <location>
        <begin position="49"/>
        <end position="181"/>
    </location>
</feature>
<accession>A0A7W9PX22</accession>
<sequence>MSGSSEPLRIDGGHDTRSIFLRGKVKARFVVPILAAGALLLSATTASAAPAPVGSTGKVTVKDAGLYAWCTFQGEKPFQLTHNGGLIAQGHYTGCSTPAPDKCRAQVDLQRLEAYDGHWHAVKHKNSGWTKCSGRVTTKPLKCVHDGHKETYNTQVTLQVEYHGRFSEPGIADSHNTYVDC</sequence>
<gene>
    <name evidence="2" type="ORF">FHS34_004997</name>
</gene>
<dbReference type="EMBL" id="JACHJK010000009">
    <property type="protein sequence ID" value="MBB5929510.1"/>
    <property type="molecule type" value="Genomic_DNA"/>
</dbReference>
<evidence type="ECO:0000313" key="2">
    <source>
        <dbReference type="EMBL" id="MBB5929510.1"/>
    </source>
</evidence>
<feature type="signal peptide" evidence="1">
    <location>
        <begin position="1"/>
        <end position="48"/>
    </location>
</feature>
<evidence type="ECO:0008006" key="4">
    <source>
        <dbReference type="Google" id="ProtNLM"/>
    </source>
</evidence>
<dbReference type="RefSeq" id="WP_184969081.1">
    <property type="nucleotide sequence ID" value="NZ_BAAAWF010000102.1"/>
</dbReference>
<keyword evidence="1" id="KW-0732">Signal</keyword>
<proteinExistence type="predicted"/>
<keyword evidence="3" id="KW-1185">Reference proteome</keyword>
<evidence type="ECO:0000313" key="3">
    <source>
        <dbReference type="Proteomes" id="UP000585836"/>
    </source>
</evidence>
<organism evidence="2 3">
    <name type="scientific">Streptomyces echinatus</name>
    <dbReference type="NCBI Taxonomy" id="67293"/>
    <lineage>
        <taxon>Bacteria</taxon>
        <taxon>Bacillati</taxon>
        <taxon>Actinomycetota</taxon>
        <taxon>Actinomycetes</taxon>
        <taxon>Kitasatosporales</taxon>
        <taxon>Streptomycetaceae</taxon>
        <taxon>Streptomyces</taxon>
    </lineage>
</organism>
<comment type="caution">
    <text evidence="2">The sequence shown here is derived from an EMBL/GenBank/DDBJ whole genome shotgun (WGS) entry which is preliminary data.</text>
</comment>
<protein>
    <recommendedName>
        <fullName evidence="4">Secreted protein</fullName>
    </recommendedName>
</protein>